<evidence type="ECO:0000256" key="2">
    <source>
        <dbReference type="ARBA" id="ARBA00005234"/>
    </source>
</evidence>
<comment type="similarity">
    <text evidence="2">Belongs to the peptidase C48 family.</text>
</comment>
<feature type="region of interest" description="Disordered" evidence="7">
    <location>
        <begin position="16"/>
        <end position="160"/>
    </location>
</feature>
<comment type="caution">
    <text evidence="10">The sequence shown here is derived from an EMBL/GenBank/DDBJ whole genome shotgun (WGS) entry which is preliminary data.</text>
</comment>
<dbReference type="GO" id="GO:0005634">
    <property type="term" value="C:nucleus"/>
    <property type="evidence" value="ECO:0007669"/>
    <property type="project" value="TreeGrafter"/>
</dbReference>
<feature type="compositionally biased region" description="Basic and acidic residues" evidence="7">
    <location>
        <begin position="345"/>
        <end position="360"/>
    </location>
</feature>
<keyword evidence="3" id="KW-0645">Protease</keyword>
<dbReference type="STRING" id="3076.A0A2P6U4Q0"/>
<organism evidence="10 11">
    <name type="scientific">Chlorella sorokiniana</name>
    <name type="common">Freshwater green alga</name>
    <dbReference type="NCBI Taxonomy" id="3076"/>
    <lineage>
        <taxon>Eukaryota</taxon>
        <taxon>Viridiplantae</taxon>
        <taxon>Chlorophyta</taxon>
        <taxon>core chlorophytes</taxon>
        <taxon>Trebouxiophyceae</taxon>
        <taxon>Chlorellales</taxon>
        <taxon>Chlorellaceae</taxon>
        <taxon>Chlorella clade</taxon>
        <taxon>Chlorella</taxon>
    </lineage>
</organism>
<keyword evidence="6 8" id="KW-0472">Membrane</keyword>
<evidence type="ECO:0000256" key="6">
    <source>
        <dbReference type="ARBA" id="ARBA00023136"/>
    </source>
</evidence>
<dbReference type="Proteomes" id="UP000239899">
    <property type="component" value="Unassembled WGS sequence"/>
</dbReference>
<feature type="compositionally biased region" description="Low complexity" evidence="7">
    <location>
        <begin position="1165"/>
        <end position="1177"/>
    </location>
</feature>
<feature type="compositionally biased region" description="Acidic residues" evidence="7">
    <location>
        <begin position="488"/>
        <end position="507"/>
    </location>
</feature>
<dbReference type="SUPFAM" id="SSF54001">
    <property type="entry name" value="Cysteine proteinases"/>
    <property type="match status" value="1"/>
</dbReference>
<dbReference type="Pfam" id="PF02902">
    <property type="entry name" value="Peptidase_C48"/>
    <property type="match status" value="1"/>
</dbReference>
<evidence type="ECO:0000313" key="11">
    <source>
        <dbReference type="Proteomes" id="UP000239899"/>
    </source>
</evidence>
<evidence type="ECO:0000256" key="3">
    <source>
        <dbReference type="ARBA" id="ARBA00022670"/>
    </source>
</evidence>
<feature type="compositionally biased region" description="Low complexity" evidence="7">
    <location>
        <begin position="134"/>
        <end position="145"/>
    </location>
</feature>
<feature type="compositionally biased region" description="Low complexity" evidence="7">
    <location>
        <begin position="322"/>
        <end position="339"/>
    </location>
</feature>
<dbReference type="PANTHER" id="PTHR12606:SF1">
    <property type="entry name" value="UBIQUITIN-LIKE-SPECIFIC PROTEASE 1A"/>
    <property type="match status" value="1"/>
</dbReference>
<evidence type="ECO:0000313" key="10">
    <source>
        <dbReference type="EMBL" id="PRW61285.1"/>
    </source>
</evidence>
<dbReference type="Gene3D" id="3.40.395.10">
    <property type="entry name" value="Adenoviral Proteinase, Chain A"/>
    <property type="match status" value="1"/>
</dbReference>
<feature type="compositionally biased region" description="Basic and acidic residues" evidence="7">
    <location>
        <begin position="291"/>
        <end position="300"/>
    </location>
</feature>
<dbReference type="InterPro" id="IPR003653">
    <property type="entry name" value="Peptidase_C48_C"/>
</dbReference>
<sequence>MGFVSALRSALASVVKPLTGRKRKACEEEDEGVAPPVPESASRPHLQHHQGEEMEADPPQPQPQPQPQPGGSRLQQRLDFSSPAVAAQQRRGAGGAVGALHPRSLHQERPPQLPATSMAAAAGSAGVPPTLAGPARPFSRRFAPPTVQRHTPAPIPHRSSLAANVRQVAEAPPSMTKMTLTPATVRLQQQASQQQQQQQSAVRRVGVPQQPLGALLGTFTGARGRGQSMGGAQPKRRPPWQQKPLLGAQRLGPQSRGIELQRLARPAESSGRVMREEDAAVLRREVARRVAQEAQQERQQEQQQQPPPPIEVDLTGEPSSSQQPGAAGRPAAPGQAGAGVQLGRPDWREMLRAIRERQDQEGLSNLESDVGPARPLPRSPLYEAYLRTLEVANQATRRALQTQERGLQFVQQAHTQLERSQPERAEKAEAEALELQRQLHDMDLQRRHEESRRRLQQAAQPPAAQAQQQQAQQQAKPPAKPPAKAAAEEEEAEEIDLISSSEEEEAPEVSVSMAAPGSEEESEEEQEESEVSQQLEHMALQEWAVGAPVIPAEWREEYAAALAPGPPGEILVDHKRSNIQINRKDMGCMAHLQWLNDEVINLYISLLLERDTDRRKRGVKGPRCHFFSTFFANKLYKDTGYDYSQVRRWTLPKRLASVGQASECILDCDRIIVPVHQGLHWVCAVIDLQNQKLVYYDSLKGEDRRCLQHLAEYLRDEYKNKRGEQRDDVLDWPREFPKQIPQQHNGCDCGVFTLLFANYAGRDAPMTFQQDHIDDFRVQIVHELLHMRVDFAEGLQSVQVGQFASGSMAERQEAPQGASPGPGDDEPEFDFEGAFERLAGAPCRVARVMLVGLERTKEAVVHPALRRVVQGRTLEEVRDRALEAYVELMGLDIFEAVDVVLEEGKARGTCTVIARFQEKNLLRLHAGTYVQGTEGSVETSLNLTNPLGYAEQISVGAEYGSQSTNVYTLAVTKPKPWGAPLLADVRLHQLGHNYGQWSSFAELLRGGSVTLTSEDARHAVSYELGWRRLTDPSRTASRAVLAQLGDKLLSAVKYVHRADTFDDPSFPTQGWGYRAESQVAGLGPDANLLRFVKQHVMGKVAFPVGNGASLTFSAEAGLLLPWGTRSLDAPTSISDRFFLGGLGAGTLRGFAQKGAGPSEPRRPSAEAGSSSEASPRPALRRDALGGDLMCSLMAALNFPMPSDAMRAAGIHGHVFINGGNLVGLSGGGRAGLRSAWREFSTSFRWSIGAGIVWPTRIGKLELNLCQVLAQQPFDQPRRGLQFGFVPPSCAAASPSMVLMAPLVAPVEPGPESSRQQPQQPPDQPGSSREQPVLPQAVQAHQAAQYSPSHDSSKPAHGRAWLAEGVRLASWLHKWLRAGDNPYSLMLALQGMLASLLHLSVFLSFNEHHLLTCALNVFHALIYCQSASTAWLQQEPGWPATAEAVAATAILGCPRALLPAVLGHGPRCITLCALMYQLPLRWALFQLAAVTATFLWYAPAFCNHHATCGLLVCQATYAFVLLAVSALMALALLSAKYPARTWSWRQ</sequence>
<dbReference type="InterPro" id="IPR000184">
    <property type="entry name" value="Bac_surfAg_D15"/>
</dbReference>
<keyword evidence="8" id="KW-0812">Transmembrane</keyword>
<evidence type="ECO:0000259" key="9">
    <source>
        <dbReference type="PROSITE" id="PS50600"/>
    </source>
</evidence>
<keyword evidence="11" id="KW-1185">Reference proteome</keyword>
<dbReference type="GO" id="GO:0016929">
    <property type="term" value="F:deSUMOylase activity"/>
    <property type="evidence" value="ECO:0007669"/>
    <property type="project" value="TreeGrafter"/>
</dbReference>
<evidence type="ECO:0000256" key="1">
    <source>
        <dbReference type="ARBA" id="ARBA00004370"/>
    </source>
</evidence>
<feature type="region of interest" description="Disordered" evidence="7">
    <location>
        <begin position="1306"/>
        <end position="1355"/>
    </location>
</feature>
<dbReference type="PANTHER" id="PTHR12606">
    <property type="entry name" value="SENTRIN/SUMO-SPECIFIC PROTEASE"/>
    <property type="match status" value="1"/>
</dbReference>
<dbReference type="Gene3D" id="2.40.160.50">
    <property type="entry name" value="membrane protein fhac: a member of the omp85/tpsb transporter family"/>
    <property type="match status" value="1"/>
</dbReference>
<evidence type="ECO:0000256" key="7">
    <source>
        <dbReference type="SAM" id="MobiDB-lite"/>
    </source>
</evidence>
<feature type="region of interest" description="Disordered" evidence="7">
    <location>
        <begin position="806"/>
        <end position="828"/>
    </location>
</feature>
<feature type="compositionally biased region" description="Pro residues" evidence="7">
    <location>
        <begin position="58"/>
        <end position="68"/>
    </location>
</feature>
<gene>
    <name evidence="10" type="ORF">C2E21_0510</name>
</gene>
<keyword evidence="8" id="KW-1133">Transmembrane helix</keyword>
<feature type="transmembrane region" description="Helical" evidence="8">
    <location>
        <begin position="1477"/>
        <end position="1496"/>
    </location>
</feature>
<reference evidence="10 11" key="1">
    <citation type="journal article" date="2018" name="Plant J.">
        <title>Genome sequences of Chlorella sorokiniana UTEX 1602 and Micractinium conductrix SAG 241.80: implications to maltose excretion by a green alga.</title>
        <authorList>
            <person name="Arriola M.B."/>
            <person name="Velmurugan N."/>
            <person name="Zhang Y."/>
            <person name="Plunkett M.H."/>
            <person name="Hondzo H."/>
            <person name="Barney B.M."/>
        </authorList>
    </citation>
    <scope>NUCLEOTIDE SEQUENCE [LARGE SCALE GENOMIC DNA]</scope>
    <source>
        <strain evidence="11">UTEX 1602</strain>
    </source>
</reference>
<keyword evidence="4" id="KW-0378">Hydrolase</keyword>
<evidence type="ECO:0000256" key="8">
    <source>
        <dbReference type="SAM" id="Phobius"/>
    </source>
</evidence>
<dbReference type="EMBL" id="LHPG02000001">
    <property type="protein sequence ID" value="PRW61285.1"/>
    <property type="molecule type" value="Genomic_DNA"/>
</dbReference>
<feature type="region of interest" description="Disordered" evidence="7">
    <location>
        <begin position="445"/>
        <end position="534"/>
    </location>
</feature>
<keyword evidence="5" id="KW-0788">Thiol protease</keyword>
<accession>A0A2P6U4Q0</accession>
<feature type="domain" description="Ubiquitin-like protease family profile" evidence="9">
    <location>
        <begin position="579"/>
        <end position="760"/>
    </location>
</feature>
<feature type="region of interest" description="Disordered" evidence="7">
    <location>
        <begin position="1150"/>
        <end position="1178"/>
    </location>
</feature>
<feature type="compositionally biased region" description="Low complexity" evidence="7">
    <location>
        <begin position="115"/>
        <end position="126"/>
    </location>
</feature>
<dbReference type="OrthoDB" id="1724197at2759"/>
<feature type="region of interest" description="Disordered" evidence="7">
    <location>
        <begin position="219"/>
        <end position="276"/>
    </location>
</feature>
<feature type="compositionally biased region" description="Acidic residues" evidence="7">
    <location>
        <begin position="518"/>
        <end position="530"/>
    </location>
</feature>
<dbReference type="PROSITE" id="PS50600">
    <property type="entry name" value="ULP_PROTEASE"/>
    <property type="match status" value="1"/>
</dbReference>
<dbReference type="InterPro" id="IPR038765">
    <property type="entry name" value="Papain-like_cys_pep_sf"/>
</dbReference>
<feature type="compositionally biased region" description="Low complexity" evidence="7">
    <location>
        <begin position="456"/>
        <end position="485"/>
    </location>
</feature>
<dbReference type="GO" id="GO:0016926">
    <property type="term" value="P:protein desumoylation"/>
    <property type="evidence" value="ECO:0007669"/>
    <property type="project" value="TreeGrafter"/>
</dbReference>
<evidence type="ECO:0000256" key="5">
    <source>
        <dbReference type="ARBA" id="ARBA00022807"/>
    </source>
</evidence>
<feature type="transmembrane region" description="Helical" evidence="8">
    <location>
        <begin position="1516"/>
        <end position="1534"/>
    </location>
</feature>
<name>A0A2P6U4Q0_CHLSO</name>
<comment type="subcellular location">
    <subcellularLocation>
        <location evidence="1">Membrane</location>
    </subcellularLocation>
</comment>
<feature type="region of interest" description="Disordered" evidence="7">
    <location>
        <begin position="291"/>
        <end position="378"/>
    </location>
</feature>
<feature type="transmembrane region" description="Helical" evidence="8">
    <location>
        <begin position="1382"/>
        <end position="1402"/>
    </location>
</feature>
<dbReference type="GO" id="GO:0019867">
    <property type="term" value="C:outer membrane"/>
    <property type="evidence" value="ECO:0007669"/>
    <property type="project" value="InterPro"/>
</dbReference>
<dbReference type="Pfam" id="PF01103">
    <property type="entry name" value="Omp85"/>
    <property type="match status" value="1"/>
</dbReference>
<dbReference type="GO" id="GO:0006508">
    <property type="term" value="P:proteolysis"/>
    <property type="evidence" value="ECO:0007669"/>
    <property type="project" value="UniProtKB-KW"/>
</dbReference>
<protein>
    <submittedName>
        <fullName evidence="10">Sorting and assembly machinery component 50</fullName>
    </submittedName>
</protein>
<evidence type="ECO:0000256" key="4">
    <source>
        <dbReference type="ARBA" id="ARBA00022801"/>
    </source>
</evidence>
<proteinExistence type="inferred from homology"/>